<dbReference type="SUPFAM" id="SSF111369">
    <property type="entry name" value="HlyD-like secretion proteins"/>
    <property type="match status" value="1"/>
</dbReference>
<dbReference type="EMBL" id="CP060436">
    <property type="protein sequence ID" value="QPM88800.1"/>
    <property type="molecule type" value="Genomic_DNA"/>
</dbReference>
<dbReference type="Gene3D" id="2.40.30.170">
    <property type="match status" value="1"/>
</dbReference>
<dbReference type="Proteomes" id="UP000283786">
    <property type="component" value="Chromosome"/>
</dbReference>
<feature type="signal peptide" evidence="2">
    <location>
        <begin position="1"/>
        <end position="34"/>
    </location>
</feature>
<evidence type="ECO:0000256" key="1">
    <source>
        <dbReference type="ARBA" id="ARBA00009477"/>
    </source>
</evidence>
<evidence type="ECO:0000313" key="4">
    <source>
        <dbReference type="Proteomes" id="UP000283786"/>
    </source>
</evidence>
<organism evidence="3 4">
    <name type="scientific">Pseudooceanicola algae</name>
    <dbReference type="NCBI Taxonomy" id="1537215"/>
    <lineage>
        <taxon>Bacteria</taxon>
        <taxon>Pseudomonadati</taxon>
        <taxon>Pseudomonadota</taxon>
        <taxon>Alphaproteobacteria</taxon>
        <taxon>Rhodobacterales</taxon>
        <taxon>Paracoccaceae</taxon>
        <taxon>Pseudooceanicola</taxon>
    </lineage>
</organism>
<sequence>MTMLRFGQRMTLCLAVPLSLALALATTLPPPAVAQEEVAAPMPRPVVTEIVSADPTRQRDFSGEIEAAHETELAFQTIGRMSELNVSPGDVVEKGAVLARLDRVSLQQDLDSAQAAVRSAQAQAEYARTSYSRARALSERDITTQEDVEAAKAGQDSANAQLLAAKASLAGAQEALSYATLIAPEAGVVLETPVEQGTVVSAGTTVVTLADQNDRDAVIDVPAEFIAVLPPDARFRLVGLENYEQAVEARLRLVEPVADDTTRGRTLRLTLDEAPSQFRLGSLVTATYIAGDKPLMTLPESALVDPDGAASVWRVTTEADGTRHVASVAVTLGYRIASRVIVTEGVGPGDEIVVRGAHSLEEGQAVGHRAVGESIE</sequence>
<proteinExistence type="inferred from homology"/>
<dbReference type="Gene3D" id="1.10.287.470">
    <property type="entry name" value="Helix hairpin bin"/>
    <property type="match status" value="1"/>
</dbReference>
<dbReference type="NCBIfam" id="TIGR01730">
    <property type="entry name" value="RND_mfp"/>
    <property type="match status" value="1"/>
</dbReference>
<keyword evidence="4" id="KW-1185">Reference proteome</keyword>
<feature type="chain" id="PRO_5035326937" evidence="2">
    <location>
        <begin position="35"/>
        <end position="376"/>
    </location>
</feature>
<dbReference type="Gene3D" id="2.40.50.100">
    <property type="match status" value="1"/>
</dbReference>
<reference evidence="3 4" key="1">
    <citation type="submission" date="2020-08" db="EMBL/GenBank/DDBJ databases">
        <title>Genome sequence of Rhodobacteraceae bacterium Lw-13e.</title>
        <authorList>
            <person name="Poehlein A."/>
            <person name="Wolter L."/>
            <person name="Daniel R."/>
            <person name="Brinkhoff T."/>
        </authorList>
    </citation>
    <scope>NUCLEOTIDE SEQUENCE [LARGE SCALE GENOMIC DNA]</scope>
    <source>
        <strain evidence="3 4">Lw-13e</strain>
    </source>
</reference>
<dbReference type="OrthoDB" id="9813967at2"/>
<protein>
    <submittedName>
        <fullName evidence="3">Multidrug resistance protein MdtA</fullName>
    </submittedName>
</protein>
<dbReference type="PANTHER" id="PTHR30469">
    <property type="entry name" value="MULTIDRUG RESISTANCE PROTEIN MDTA"/>
    <property type="match status" value="1"/>
</dbReference>
<keyword evidence="2" id="KW-0732">Signal</keyword>
<dbReference type="RefSeq" id="WP_119838037.1">
    <property type="nucleotide sequence ID" value="NZ_CP060436.1"/>
</dbReference>
<name>A0A418SJV5_9RHOB</name>
<gene>
    <name evidence="3" type="primary">mdtA_2</name>
    <name evidence="3" type="ORF">PSAL_000020</name>
</gene>
<dbReference type="GO" id="GO:0015562">
    <property type="term" value="F:efflux transmembrane transporter activity"/>
    <property type="evidence" value="ECO:0007669"/>
    <property type="project" value="TreeGrafter"/>
</dbReference>
<evidence type="ECO:0000256" key="2">
    <source>
        <dbReference type="SAM" id="SignalP"/>
    </source>
</evidence>
<evidence type="ECO:0000313" key="3">
    <source>
        <dbReference type="EMBL" id="QPM88800.1"/>
    </source>
</evidence>
<accession>A0A418SJV5</accession>
<dbReference type="KEGG" id="palw:PSAL_000020"/>
<dbReference type="GO" id="GO:1990281">
    <property type="term" value="C:efflux pump complex"/>
    <property type="evidence" value="ECO:0007669"/>
    <property type="project" value="TreeGrafter"/>
</dbReference>
<dbReference type="AlphaFoldDB" id="A0A418SJV5"/>
<comment type="similarity">
    <text evidence="1">Belongs to the membrane fusion protein (MFP) (TC 8.A.1) family.</text>
</comment>
<dbReference type="InterPro" id="IPR006143">
    <property type="entry name" value="RND_pump_MFP"/>
</dbReference>
<dbReference type="Gene3D" id="2.40.420.20">
    <property type="match status" value="1"/>
</dbReference>
<dbReference type="PANTHER" id="PTHR30469:SF15">
    <property type="entry name" value="HLYD FAMILY OF SECRETION PROTEINS"/>
    <property type="match status" value="1"/>
</dbReference>